<dbReference type="EC" id="1.-.-.-" evidence="3"/>
<dbReference type="SUPFAM" id="SSF51735">
    <property type="entry name" value="NAD(P)-binding Rossmann-fold domains"/>
    <property type="match status" value="1"/>
</dbReference>
<name>A0ABT7X1W7_9BACE</name>
<sequence length="277" mass="29838">MSLKQYLKRGCRFILNGVPVKNITANIMYLQPNGRLSGKKIIITGGGKGLGAAMAEKFVAEGASVLISGRNEKTLKETAERIGCKYFTLDVQDTSVLNKFISEADSILEGADCLVNNAGISLHEPTFFDVTPETFDAQIATNLRGGFFLTQSFTRLLLKEKRKGNVLFVSSETGETVDIRPYGFTKAAVNSMVQGLACLFVKDGIRVNAIAPGITASDMTGFKANGNLFLAGNATERIYLPEEVAETACFLLSDASGCVSGQVIVCNNGKTINPRWK</sequence>
<evidence type="ECO:0000256" key="1">
    <source>
        <dbReference type="ARBA" id="ARBA00006484"/>
    </source>
</evidence>
<reference evidence="3" key="1">
    <citation type="submission" date="2023-06" db="EMBL/GenBank/DDBJ databases">
        <authorList>
            <person name="Zeman M."/>
            <person name="Kubasova T."/>
            <person name="Jahodarova E."/>
            <person name="Nykrynova M."/>
            <person name="Rychlik I."/>
        </authorList>
    </citation>
    <scope>NUCLEOTIDE SEQUENCE</scope>
    <source>
        <strain evidence="3">84_SSukc20</strain>
    </source>
</reference>
<dbReference type="CDD" id="cd05233">
    <property type="entry name" value="SDR_c"/>
    <property type="match status" value="1"/>
</dbReference>
<keyword evidence="4" id="KW-1185">Reference proteome</keyword>
<protein>
    <submittedName>
        <fullName evidence="3">SDR family oxidoreductase</fullName>
        <ecNumber evidence="3">1.-.-.-</ecNumber>
    </submittedName>
</protein>
<evidence type="ECO:0000313" key="3">
    <source>
        <dbReference type="EMBL" id="MDN0048056.1"/>
    </source>
</evidence>
<dbReference type="Gene3D" id="3.40.50.720">
    <property type="entry name" value="NAD(P)-binding Rossmann-like Domain"/>
    <property type="match status" value="1"/>
</dbReference>
<dbReference type="EMBL" id="JAUEII010000002">
    <property type="protein sequence ID" value="MDN0048056.1"/>
    <property type="molecule type" value="Genomic_DNA"/>
</dbReference>
<dbReference type="Pfam" id="PF13561">
    <property type="entry name" value="adh_short_C2"/>
    <property type="match status" value="1"/>
</dbReference>
<organism evidence="3 4">
    <name type="scientific">Bacteroides gallinaceum</name>
    <dbReference type="NCBI Taxonomy" id="1462571"/>
    <lineage>
        <taxon>Bacteria</taxon>
        <taxon>Pseudomonadati</taxon>
        <taxon>Bacteroidota</taxon>
        <taxon>Bacteroidia</taxon>
        <taxon>Bacteroidales</taxon>
        <taxon>Bacteroidaceae</taxon>
        <taxon>Bacteroides</taxon>
    </lineage>
</organism>
<dbReference type="PANTHER" id="PTHR42760:SF115">
    <property type="entry name" value="3-OXOACYL-[ACYL-CARRIER-PROTEIN] REDUCTASE FABG"/>
    <property type="match status" value="1"/>
</dbReference>
<comment type="similarity">
    <text evidence="1">Belongs to the short-chain dehydrogenases/reductases (SDR) family.</text>
</comment>
<gene>
    <name evidence="3" type="ORF">QVO10_01420</name>
</gene>
<reference evidence="3" key="2">
    <citation type="submission" date="2024-05" db="EMBL/GenBank/DDBJ databases">
        <title>Identification and characterization of horizontal gene transfer across gut microbiota members of farm animals based on homology search.</title>
        <authorList>
            <person name="Schwarzerova J."/>
            <person name="Nykrynova M."/>
            <person name="Jureckova K."/>
            <person name="Cejkova D."/>
            <person name="Rychlik I."/>
        </authorList>
    </citation>
    <scope>NUCLEOTIDE SEQUENCE</scope>
    <source>
        <strain evidence="3">84_SSukc20</strain>
    </source>
</reference>
<dbReference type="Proteomes" id="UP001167871">
    <property type="component" value="Unassembled WGS sequence"/>
</dbReference>
<evidence type="ECO:0000256" key="2">
    <source>
        <dbReference type="ARBA" id="ARBA00023002"/>
    </source>
</evidence>
<accession>A0ABT7X1W7</accession>
<dbReference type="RefSeq" id="WP_301638896.1">
    <property type="nucleotide sequence ID" value="NZ_JAUEII010000002.1"/>
</dbReference>
<dbReference type="PANTHER" id="PTHR42760">
    <property type="entry name" value="SHORT-CHAIN DEHYDROGENASES/REDUCTASES FAMILY MEMBER"/>
    <property type="match status" value="1"/>
</dbReference>
<proteinExistence type="inferred from homology"/>
<dbReference type="InterPro" id="IPR036291">
    <property type="entry name" value="NAD(P)-bd_dom_sf"/>
</dbReference>
<keyword evidence="2 3" id="KW-0560">Oxidoreductase</keyword>
<evidence type="ECO:0000313" key="4">
    <source>
        <dbReference type="Proteomes" id="UP001167871"/>
    </source>
</evidence>
<comment type="caution">
    <text evidence="3">The sequence shown here is derived from an EMBL/GenBank/DDBJ whole genome shotgun (WGS) entry which is preliminary data.</text>
</comment>
<dbReference type="GO" id="GO:0016491">
    <property type="term" value="F:oxidoreductase activity"/>
    <property type="evidence" value="ECO:0007669"/>
    <property type="project" value="UniProtKB-KW"/>
</dbReference>
<dbReference type="PRINTS" id="PR00081">
    <property type="entry name" value="GDHRDH"/>
</dbReference>
<dbReference type="InterPro" id="IPR002347">
    <property type="entry name" value="SDR_fam"/>
</dbReference>